<sequence>MTAAHDADVMTSLLRLLDERLGDRKVESGADVPPPGWTVRGVEIDPEQRARVVQEAADAGYVETTQIDRFPVPTAITPQGRQLARQHREEA</sequence>
<proteinExistence type="predicted"/>
<evidence type="ECO:0000313" key="2">
    <source>
        <dbReference type="Proteomes" id="UP001595947"/>
    </source>
</evidence>
<gene>
    <name evidence="1" type="ORF">ACFPBZ_04965</name>
</gene>
<name>A0ABV9YFZ6_9PSEU</name>
<reference evidence="2" key="1">
    <citation type="journal article" date="2019" name="Int. J. Syst. Evol. Microbiol.">
        <title>The Global Catalogue of Microorganisms (GCM) 10K type strain sequencing project: providing services to taxonomists for standard genome sequencing and annotation.</title>
        <authorList>
            <consortium name="The Broad Institute Genomics Platform"/>
            <consortium name="The Broad Institute Genome Sequencing Center for Infectious Disease"/>
            <person name="Wu L."/>
            <person name="Ma J."/>
        </authorList>
    </citation>
    <scope>NUCLEOTIDE SEQUENCE [LARGE SCALE GENOMIC DNA]</scope>
    <source>
        <strain evidence="2">CGMCC 4.7093</strain>
    </source>
</reference>
<dbReference type="RefSeq" id="WP_378034900.1">
    <property type="nucleotide sequence ID" value="NZ_JBHSIV010000004.1"/>
</dbReference>
<organism evidence="1 2">
    <name type="scientific">Actinomycetospora atypica</name>
    <dbReference type="NCBI Taxonomy" id="1290095"/>
    <lineage>
        <taxon>Bacteria</taxon>
        <taxon>Bacillati</taxon>
        <taxon>Actinomycetota</taxon>
        <taxon>Actinomycetes</taxon>
        <taxon>Pseudonocardiales</taxon>
        <taxon>Pseudonocardiaceae</taxon>
        <taxon>Actinomycetospora</taxon>
    </lineage>
</organism>
<comment type="caution">
    <text evidence="1">The sequence shown here is derived from an EMBL/GenBank/DDBJ whole genome shotgun (WGS) entry which is preliminary data.</text>
</comment>
<dbReference type="Proteomes" id="UP001595947">
    <property type="component" value="Unassembled WGS sequence"/>
</dbReference>
<keyword evidence="2" id="KW-1185">Reference proteome</keyword>
<protein>
    <submittedName>
        <fullName evidence="1">Uncharacterized protein</fullName>
    </submittedName>
</protein>
<dbReference type="EMBL" id="JBHSIV010000004">
    <property type="protein sequence ID" value="MFC5061546.1"/>
    <property type="molecule type" value="Genomic_DNA"/>
</dbReference>
<accession>A0ABV9YFZ6</accession>
<evidence type="ECO:0000313" key="1">
    <source>
        <dbReference type="EMBL" id="MFC5061546.1"/>
    </source>
</evidence>